<dbReference type="InterPro" id="IPR036691">
    <property type="entry name" value="Endo/exonu/phosph_ase_sf"/>
</dbReference>
<keyword evidence="2" id="KW-1185">Reference proteome</keyword>
<evidence type="ECO:0000313" key="1">
    <source>
        <dbReference type="EMBL" id="CAH3176996.1"/>
    </source>
</evidence>
<dbReference type="SUPFAM" id="SSF56219">
    <property type="entry name" value="DNase I-like"/>
    <property type="match status" value="1"/>
</dbReference>
<dbReference type="Proteomes" id="UP001159405">
    <property type="component" value="Unassembled WGS sequence"/>
</dbReference>
<gene>
    <name evidence="1" type="ORF">PLOB_00018609</name>
</gene>
<name>A0ABN8RCH9_9CNID</name>
<organism evidence="1 2">
    <name type="scientific">Porites lobata</name>
    <dbReference type="NCBI Taxonomy" id="104759"/>
    <lineage>
        <taxon>Eukaryota</taxon>
        <taxon>Metazoa</taxon>
        <taxon>Cnidaria</taxon>
        <taxon>Anthozoa</taxon>
        <taxon>Hexacorallia</taxon>
        <taxon>Scleractinia</taxon>
        <taxon>Fungiina</taxon>
        <taxon>Poritidae</taxon>
        <taxon>Porites</taxon>
    </lineage>
</organism>
<dbReference type="Gene3D" id="3.60.10.10">
    <property type="entry name" value="Endonuclease/exonuclease/phosphatase"/>
    <property type="match status" value="1"/>
</dbReference>
<comment type="caution">
    <text evidence="1">The sequence shown here is derived from an EMBL/GenBank/DDBJ whole genome shotgun (WGS) entry which is preliminary data.</text>
</comment>
<evidence type="ECO:0000313" key="2">
    <source>
        <dbReference type="Proteomes" id="UP001159405"/>
    </source>
</evidence>
<reference evidence="1 2" key="1">
    <citation type="submission" date="2022-05" db="EMBL/GenBank/DDBJ databases">
        <authorList>
            <consortium name="Genoscope - CEA"/>
            <person name="William W."/>
        </authorList>
    </citation>
    <scope>NUCLEOTIDE SEQUENCE [LARGE SCALE GENOMIC DNA]</scope>
</reference>
<dbReference type="EMBL" id="CALNXK010000219">
    <property type="protein sequence ID" value="CAH3176996.1"/>
    <property type="molecule type" value="Genomic_DNA"/>
</dbReference>
<protein>
    <recommendedName>
        <fullName evidence="3">Endonuclease/exonuclease/phosphatase domain-containing protein</fullName>
    </recommendedName>
</protein>
<accession>A0ABN8RCH9</accession>
<proteinExistence type="predicted"/>
<dbReference type="Gene3D" id="3.30.70.1820">
    <property type="entry name" value="L1 transposable element, RRM domain"/>
    <property type="match status" value="1"/>
</dbReference>
<evidence type="ECO:0008006" key="3">
    <source>
        <dbReference type="Google" id="ProtNLM"/>
    </source>
</evidence>
<sequence>MEVYQRRGNLRFFGIKEEADTEEDAREVLVGFLKTELGMENADQIEFQRVHRVGKRVSSNGKPRQITARFLKYPQREEVMSNAGKLRGKNWTFHKSKYVTMKLNLNFKLLSLNVRGIRSIEKRKAIFNWLVKSKSDIRFLQETYSTSEVELAWKSQWRGDVLFSYGSEHSRGVMILVKRKREF</sequence>